<keyword evidence="4" id="KW-1185">Reference proteome</keyword>
<evidence type="ECO:0000313" key="4">
    <source>
        <dbReference type="Proteomes" id="UP000037566"/>
    </source>
</evidence>
<feature type="compositionally biased region" description="Low complexity" evidence="1">
    <location>
        <begin position="37"/>
        <end position="81"/>
    </location>
</feature>
<keyword evidence="2" id="KW-0732">Signal</keyword>
<evidence type="ECO:0000313" key="3">
    <source>
        <dbReference type="EMBL" id="KON63262.1"/>
    </source>
</evidence>
<evidence type="ECO:0000256" key="2">
    <source>
        <dbReference type="SAM" id="SignalP"/>
    </source>
</evidence>
<protein>
    <submittedName>
        <fullName evidence="3">Uncharacterized protein</fullName>
    </submittedName>
</protein>
<dbReference type="Gene3D" id="3.40.50.1110">
    <property type="entry name" value="SGNH hydrolase"/>
    <property type="match status" value="1"/>
</dbReference>
<dbReference type="PATRIC" id="fig|33995.3.peg.3586"/>
<proteinExistence type="predicted"/>
<reference evidence="3" key="1">
    <citation type="submission" date="2015-08" db="EMBL/GenBank/DDBJ databases">
        <title>Draft genome sequence of Komagataeibacter europaeus CECT 8546 a cellulose producer strain from vinegar produced by the traditional method.</title>
        <authorList>
            <person name="Poehlein A."/>
            <person name="Valera M.J."/>
            <person name="Haack F.S."/>
            <person name="Mas A."/>
            <person name="Daniel R."/>
            <person name="Streit W.R."/>
            <person name="Mateo E."/>
        </authorList>
    </citation>
    <scope>NUCLEOTIDE SEQUENCE [LARGE SCALE GENOMIC DNA]</scope>
    <source>
        <strain evidence="3">CECT 8546</strain>
    </source>
</reference>
<dbReference type="Proteomes" id="UP000037566">
    <property type="component" value="Unassembled WGS sequence"/>
</dbReference>
<dbReference type="EMBL" id="LHUQ01000035">
    <property type="protein sequence ID" value="KON63262.1"/>
    <property type="molecule type" value="Genomic_DNA"/>
</dbReference>
<sequence>MIFSSGWLKKNFQGRLHHLMCATVLFSALCTGANAQTPAPAAATGTSQSGSPAPASAPAPAATAAAPAATAQAAPAAAPDATSPPPAPVCHSSPGETGRILVIGDSQAQGLAGGLRWLYRTNRNMRVLDHSKISTGLVSVSFYNWPDEVHKLAATEHADVAVVMFGANDRPPVRVHGAVDPAQLANFTKIYSARVRDIMTTLKNAHIPVIWVGHPMVRDEEFSADMAILNTIFQDQATRNGAQFVPLWTAFSDNGHFSAYGEGVDGSKVRLRADDGVHLTPSGYQKAAKILEPLIACYQPDAAQKSKPATPSAPAPSSATQ</sequence>
<dbReference type="InterPro" id="IPR036514">
    <property type="entry name" value="SGNH_hydro_sf"/>
</dbReference>
<feature type="chain" id="PRO_5005597923" evidence="2">
    <location>
        <begin position="36"/>
        <end position="321"/>
    </location>
</feature>
<feature type="region of interest" description="Disordered" evidence="1">
    <location>
        <begin position="37"/>
        <end position="95"/>
    </location>
</feature>
<dbReference type="Pfam" id="PF04311">
    <property type="entry name" value="DUF459"/>
    <property type="match status" value="1"/>
</dbReference>
<dbReference type="SUPFAM" id="SSF52266">
    <property type="entry name" value="SGNH hydrolase"/>
    <property type="match status" value="1"/>
</dbReference>
<comment type="caution">
    <text evidence="3">The sequence shown here is derived from an EMBL/GenBank/DDBJ whole genome shotgun (WGS) entry which is preliminary data.</text>
</comment>
<dbReference type="AlphaFoldDB" id="A0A0M0EDB8"/>
<dbReference type="InterPro" id="IPR007407">
    <property type="entry name" value="DUF459"/>
</dbReference>
<gene>
    <name evidence="3" type="ORF">KOEU_32360</name>
</gene>
<organism evidence="3 4">
    <name type="scientific">Komagataeibacter europaeus</name>
    <name type="common">Gluconacetobacter europaeus</name>
    <dbReference type="NCBI Taxonomy" id="33995"/>
    <lineage>
        <taxon>Bacteria</taxon>
        <taxon>Pseudomonadati</taxon>
        <taxon>Pseudomonadota</taxon>
        <taxon>Alphaproteobacteria</taxon>
        <taxon>Acetobacterales</taxon>
        <taxon>Acetobacteraceae</taxon>
        <taxon>Komagataeibacter</taxon>
    </lineage>
</organism>
<dbReference type="STRING" id="33995.KOEU_32360"/>
<feature type="signal peptide" evidence="2">
    <location>
        <begin position="1"/>
        <end position="35"/>
    </location>
</feature>
<feature type="region of interest" description="Disordered" evidence="1">
    <location>
        <begin position="302"/>
        <end position="321"/>
    </location>
</feature>
<evidence type="ECO:0000256" key="1">
    <source>
        <dbReference type="SAM" id="MobiDB-lite"/>
    </source>
</evidence>
<dbReference type="GO" id="GO:0016788">
    <property type="term" value="F:hydrolase activity, acting on ester bonds"/>
    <property type="evidence" value="ECO:0007669"/>
    <property type="project" value="UniProtKB-ARBA"/>
</dbReference>
<name>A0A0M0EDB8_KOMEU</name>
<accession>A0A0M0EDB8</accession>